<dbReference type="AlphaFoldDB" id="A0A151LZC4"/>
<dbReference type="EMBL" id="AKHW03006929">
    <property type="protein sequence ID" value="KYO17619.1"/>
    <property type="molecule type" value="Genomic_DNA"/>
</dbReference>
<evidence type="ECO:0000313" key="1">
    <source>
        <dbReference type="EMBL" id="KYO17619.1"/>
    </source>
</evidence>
<dbReference type="Proteomes" id="UP000050525">
    <property type="component" value="Unassembled WGS sequence"/>
</dbReference>
<proteinExistence type="predicted"/>
<comment type="caution">
    <text evidence="1">The sequence shown here is derived from an EMBL/GenBank/DDBJ whole genome shotgun (WGS) entry which is preliminary data.</text>
</comment>
<sequence>MAGAARLRNTFPLKDTGVHGKFRLYPPSDGSARARKEMPALCPGTDCGGRQRAGPSMAGRRWREWPTYVRSIQRPVCNRGPARFNCTAGLSLKQLPFSCPMHLPFLCTATFGPSSLSPVY</sequence>
<accession>A0A151LZC4</accession>
<name>A0A151LZC4_ALLMI</name>
<keyword evidence="2" id="KW-1185">Reference proteome</keyword>
<gene>
    <name evidence="1" type="ORF">Y1Q_0004996</name>
</gene>
<protein>
    <submittedName>
        <fullName evidence="1">Uncharacterized protein</fullName>
    </submittedName>
</protein>
<evidence type="ECO:0000313" key="2">
    <source>
        <dbReference type="Proteomes" id="UP000050525"/>
    </source>
</evidence>
<reference evidence="1 2" key="1">
    <citation type="journal article" date="2012" name="Genome Biol.">
        <title>Sequencing three crocodilian genomes to illuminate the evolution of archosaurs and amniotes.</title>
        <authorList>
            <person name="St John J.A."/>
            <person name="Braun E.L."/>
            <person name="Isberg S.R."/>
            <person name="Miles L.G."/>
            <person name="Chong A.Y."/>
            <person name="Gongora J."/>
            <person name="Dalzell P."/>
            <person name="Moran C."/>
            <person name="Bed'hom B."/>
            <person name="Abzhanov A."/>
            <person name="Burgess S.C."/>
            <person name="Cooksey A.M."/>
            <person name="Castoe T.A."/>
            <person name="Crawford N.G."/>
            <person name="Densmore L.D."/>
            <person name="Drew J.C."/>
            <person name="Edwards S.V."/>
            <person name="Faircloth B.C."/>
            <person name="Fujita M.K."/>
            <person name="Greenwold M.J."/>
            <person name="Hoffmann F.G."/>
            <person name="Howard J.M."/>
            <person name="Iguchi T."/>
            <person name="Janes D.E."/>
            <person name="Khan S.Y."/>
            <person name="Kohno S."/>
            <person name="de Koning A.J."/>
            <person name="Lance S.L."/>
            <person name="McCarthy F.M."/>
            <person name="McCormack J.E."/>
            <person name="Merchant M.E."/>
            <person name="Peterson D.G."/>
            <person name="Pollock D.D."/>
            <person name="Pourmand N."/>
            <person name="Raney B.J."/>
            <person name="Roessler K.A."/>
            <person name="Sanford J.R."/>
            <person name="Sawyer R.H."/>
            <person name="Schmidt C.J."/>
            <person name="Triplett E.W."/>
            <person name="Tuberville T.D."/>
            <person name="Venegas-Anaya M."/>
            <person name="Howard J.T."/>
            <person name="Jarvis E.D."/>
            <person name="Guillette L.J.Jr."/>
            <person name="Glenn T.C."/>
            <person name="Green R.E."/>
            <person name="Ray D.A."/>
        </authorList>
    </citation>
    <scope>NUCLEOTIDE SEQUENCE [LARGE SCALE GENOMIC DNA]</scope>
    <source>
        <strain evidence="1">KSC_2009_1</strain>
    </source>
</reference>
<organism evidence="1 2">
    <name type="scientific">Alligator mississippiensis</name>
    <name type="common">American alligator</name>
    <dbReference type="NCBI Taxonomy" id="8496"/>
    <lineage>
        <taxon>Eukaryota</taxon>
        <taxon>Metazoa</taxon>
        <taxon>Chordata</taxon>
        <taxon>Craniata</taxon>
        <taxon>Vertebrata</taxon>
        <taxon>Euteleostomi</taxon>
        <taxon>Archelosauria</taxon>
        <taxon>Archosauria</taxon>
        <taxon>Crocodylia</taxon>
        <taxon>Alligatoridae</taxon>
        <taxon>Alligatorinae</taxon>
        <taxon>Alligator</taxon>
    </lineage>
</organism>